<feature type="domain" description="EF-hand" evidence="3">
    <location>
        <begin position="79"/>
        <end position="114"/>
    </location>
</feature>
<protein>
    <recommendedName>
        <fullName evidence="3">EF-hand domain-containing protein</fullName>
    </recommendedName>
</protein>
<dbReference type="SMART" id="SM00054">
    <property type="entry name" value="EFh"/>
    <property type="match status" value="3"/>
</dbReference>
<evidence type="ECO:0000313" key="4">
    <source>
        <dbReference type="EMBL" id="ONK64999.1"/>
    </source>
</evidence>
<dbReference type="CDD" id="cd00051">
    <property type="entry name" value="EFh"/>
    <property type="match status" value="1"/>
</dbReference>
<evidence type="ECO:0000259" key="3">
    <source>
        <dbReference type="PROSITE" id="PS50222"/>
    </source>
</evidence>
<dbReference type="Pfam" id="PF13499">
    <property type="entry name" value="EF-hand_7"/>
    <property type="match status" value="1"/>
</dbReference>
<feature type="domain" description="EF-hand" evidence="3">
    <location>
        <begin position="115"/>
        <end position="147"/>
    </location>
</feature>
<dbReference type="OrthoDB" id="26525at2759"/>
<keyword evidence="5" id="KW-1185">Reference proteome</keyword>
<organism evidence="4 5">
    <name type="scientific">Asparagus officinalis</name>
    <name type="common">Garden asparagus</name>
    <dbReference type="NCBI Taxonomy" id="4686"/>
    <lineage>
        <taxon>Eukaryota</taxon>
        <taxon>Viridiplantae</taxon>
        <taxon>Streptophyta</taxon>
        <taxon>Embryophyta</taxon>
        <taxon>Tracheophyta</taxon>
        <taxon>Spermatophyta</taxon>
        <taxon>Magnoliopsida</taxon>
        <taxon>Liliopsida</taxon>
        <taxon>Asparagales</taxon>
        <taxon>Asparagaceae</taxon>
        <taxon>Asparagoideae</taxon>
        <taxon>Asparagus</taxon>
    </lineage>
</organism>
<dbReference type="GO" id="GO:0016460">
    <property type="term" value="C:myosin II complex"/>
    <property type="evidence" value="ECO:0007669"/>
    <property type="project" value="TreeGrafter"/>
</dbReference>
<dbReference type="PROSITE" id="PS00018">
    <property type="entry name" value="EF_HAND_1"/>
    <property type="match status" value="2"/>
</dbReference>
<dbReference type="PANTHER" id="PTHR23048">
    <property type="entry name" value="MYOSIN LIGHT CHAIN 1, 3"/>
    <property type="match status" value="1"/>
</dbReference>
<dbReference type="InterPro" id="IPR002048">
    <property type="entry name" value="EF_hand_dom"/>
</dbReference>
<dbReference type="AlphaFoldDB" id="A0A5P1EJN4"/>
<accession>A0A5P1EJN4</accession>
<dbReference type="InterPro" id="IPR018247">
    <property type="entry name" value="EF_Hand_1_Ca_BS"/>
</dbReference>
<dbReference type="EMBL" id="CM007387">
    <property type="protein sequence ID" value="ONK64999.1"/>
    <property type="molecule type" value="Genomic_DNA"/>
</dbReference>
<gene>
    <name evidence="4" type="ORF">A4U43_C07F32410</name>
</gene>
<dbReference type="GO" id="GO:0005509">
    <property type="term" value="F:calcium ion binding"/>
    <property type="evidence" value="ECO:0007669"/>
    <property type="project" value="InterPro"/>
</dbReference>
<dbReference type="PROSITE" id="PS50222">
    <property type="entry name" value="EF_HAND_2"/>
    <property type="match status" value="3"/>
</dbReference>
<dbReference type="SUPFAM" id="SSF47473">
    <property type="entry name" value="EF-hand"/>
    <property type="match status" value="1"/>
</dbReference>
<evidence type="ECO:0000256" key="2">
    <source>
        <dbReference type="ARBA" id="ARBA00022837"/>
    </source>
</evidence>
<dbReference type="InterPro" id="IPR050230">
    <property type="entry name" value="CALM/Myosin/TropC-like"/>
</dbReference>
<dbReference type="Gene3D" id="1.10.238.10">
    <property type="entry name" value="EF-hand"/>
    <property type="match status" value="2"/>
</dbReference>
<dbReference type="Gramene" id="ONK64999">
    <property type="protein sequence ID" value="ONK64999"/>
    <property type="gene ID" value="A4U43_C07F32410"/>
</dbReference>
<keyword evidence="2" id="KW-0106">Calcium</keyword>
<reference evidence="5" key="1">
    <citation type="journal article" date="2017" name="Nat. Commun.">
        <title>The asparagus genome sheds light on the origin and evolution of a young Y chromosome.</title>
        <authorList>
            <person name="Harkess A."/>
            <person name="Zhou J."/>
            <person name="Xu C."/>
            <person name="Bowers J.E."/>
            <person name="Van der Hulst R."/>
            <person name="Ayyampalayam S."/>
            <person name="Mercati F."/>
            <person name="Riccardi P."/>
            <person name="McKain M.R."/>
            <person name="Kakrana A."/>
            <person name="Tang H."/>
            <person name="Ray J."/>
            <person name="Groenendijk J."/>
            <person name="Arikit S."/>
            <person name="Mathioni S.M."/>
            <person name="Nakano M."/>
            <person name="Shan H."/>
            <person name="Telgmann-Rauber A."/>
            <person name="Kanno A."/>
            <person name="Yue Z."/>
            <person name="Chen H."/>
            <person name="Li W."/>
            <person name="Chen Y."/>
            <person name="Xu X."/>
            <person name="Zhang Y."/>
            <person name="Luo S."/>
            <person name="Chen H."/>
            <person name="Gao J."/>
            <person name="Mao Z."/>
            <person name="Pires J.C."/>
            <person name="Luo M."/>
            <person name="Kudrna D."/>
            <person name="Wing R.A."/>
            <person name="Meyers B.C."/>
            <person name="Yi K."/>
            <person name="Kong H."/>
            <person name="Lavrijsen P."/>
            <person name="Sunseri F."/>
            <person name="Falavigna A."/>
            <person name="Ye Y."/>
            <person name="Leebens-Mack J.H."/>
            <person name="Chen G."/>
        </authorList>
    </citation>
    <scope>NUCLEOTIDE SEQUENCE [LARGE SCALE GENOMIC DNA]</scope>
    <source>
        <strain evidence="5">cv. DH0086</strain>
    </source>
</reference>
<dbReference type="InterPro" id="IPR011992">
    <property type="entry name" value="EF-hand-dom_pair"/>
</dbReference>
<dbReference type="PANTHER" id="PTHR23048:SF0">
    <property type="entry name" value="CALMODULIN LIKE 3"/>
    <property type="match status" value="1"/>
</dbReference>
<sequence length="147" mass="17067">MGLLHEQLPAFLEALSIFDKDGDGYSMMEELATTIKSLGQTPSEEEQMHVISKIYVKGEKNMDFAEFLNQMTRKMKEIDAEEELREVFKVFDRDQNGYITANELRNVMISLGEKLTHEETEQMIREADLDGDGQVDYQEFVQMMEKI</sequence>
<evidence type="ECO:0000313" key="5">
    <source>
        <dbReference type="Proteomes" id="UP000243459"/>
    </source>
</evidence>
<feature type="domain" description="EF-hand" evidence="3">
    <location>
        <begin position="6"/>
        <end position="41"/>
    </location>
</feature>
<name>A0A5P1EJN4_ASPOF</name>
<evidence type="ECO:0000256" key="1">
    <source>
        <dbReference type="ARBA" id="ARBA00022737"/>
    </source>
</evidence>
<dbReference type="Proteomes" id="UP000243459">
    <property type="component" value="Chromosome 7"/>
</dbReference>
<proteinExistence type="predicted"/>
<dbReference type="FunFam" id="1.10.238.10:FF:000001">
    <property type="entry name" value="Calmodulin 1"/>
    <property type="match status" value="1"/>
</dbReference>
<keyword evidence="1" id="KW-0677">Repeat</keyword>